<keyword evidence="3" id="KW-1185">Reference proteome</keyword>
<gene>
    <name evidence="2" type="ORF">GCM10010405_50750</name>
</gene>
<organism evidence="2 3">
    <name type="scientific">Streptomyces macrosporus</name>
    <dbReference type="NCBI Taxonomy" id="44032"/>
    <lineage>
        <taxon>Bacteria</taxon>
        <taxon>Bacillati</taxon>
        <taxon>Actinomycetota</taxon>
        <taxon>Actinomycetes</taxon>
        <taxon>Kitasatosporales</taxon>
        <taxon>Streptomycetaceae</taxon>
        <taxon>Streptomyces</taxon>
    </lineage>
</organism>
<accession>A0ABP5XR33</accession>
<dbReference type="EMBL" id="BAAASZ010000035">
    <property type="protein sequence ID" value="GAA2460281.1"/>
    <property type="molecule type" value="Genomic_DNA"/>
</dbReference>
<evidence type="ECO:0000313" key="3">
    <source>
        <dbReference type="Proteomes" id="UP001501638"/>
    </source>
</evidence>
<comment type="caution">
    <text evidence="2">The sequence shown here is derived from an EMBL/GenBank/DDBJ whole genome shotgun (WGS) entry which is preliminary data.</text>
</comment>
<evidence type="ECO:0000313" key="2">
    <source>
        <dbReference type="EMBL" id="GAA2460281.1"/>
    </source>
</evidence>
<sequence>MSEGCRWSLAAGAASSAAADSSRSRWPRAGSTPPDRYGHRSRPYRGQHGGEFVFAQRWRSENRACAESDQGEYEDDELGLVGKLYEHVLAGVRSAARQPGGAA</sequence>
<reference evidence="3" key="1">
    <citation type="journal article" date="2019" name="Int. J. Syst. Evol. Microbiol.">
        <title>The Global Catalogue of Microorganisms (GCM) 10K type strain sequencing project: providing services to taxonomists for standard genome sequencing and annotation.</title>
        <authorList>
            <consortium name="The Broad Institute Genomics Platform"/>
            <consortium name="The Broad Institute Genome Sequencing Center for Infectious Disease"/>
            <person name="Wu L."/>
            <person name="Ma J."/>
        </authorList>
    </citation>
    <scope>NUCLEOTIDE SEQUENCE [LARGE SCALE GENOMIC DNA]</scope>
    <source>
        <strain evidence="3">JCM 6305</strain>
    </source>
</reference>
<feature type="region of interest" description="Disordered" evidence="1">
    <location>
        <begin position="14"/>
        <end position="47"/>
    </location>
</feature>
<protein>
    <submittedName>
        <fullName evidence="2">Uncharacterized protein</fullName>
    </submittedName>
</protein>
<name>A0ABP5XR33_9ACTN</name>
<dbReference type="Proteomes" id="UP001501638">
    <property type="component" value="Unassembled WGS sequence"/>
</dbReference>
<evidence type="ECO:0000256" key="1">
    <source>
        <dbReference type="SAM" id="MobiDB-lite"/>
    </source>
</evidence>
<proteinExistence type="predicted"/>